<feature type="region of interest" description="Disordered" evidence="1">
    <location>
        <begin position="151"/>
        <end position="180"/>
    </location>
</feature>
<feature type="region of interest" description="Disordered" evidence="1">
    <location>
        <begin position="376"/>
        <end position="431"/>
    </location>
</feature>
<evidence type="ECO:0000313" key="2">
    <source>
        <dbReference type="EMBL" id="KAF2692112.1"/>
    </source>
</evidence>
<dbReference type="OrthoDB" id="5431013at2759"/>
<evidence type="ECO:0000313" key="3">
    <source>
        <dbReference type="Proteomes" id="UP000799291"/>
    </source>
</evidence>
<feature type="compositionally biased region" description="Polar residues" evidence="1">
    <location>
        <begin position="399"/>
        <end position="410"/>
    </location>
</feature>
<keyword evidence="3" id="KW-1185">Reference proteome</keyword>
<reference evidence="2" key="1">
    <citation type="journal article" date="2020" name="Stud. Mycol.">
        <title>101 Dothideomycetes genomes: a test case for predicting lifestyles and emergence of pathogens.</title>
        <authorList>
            <person name="Haridas S."/>
            <person name="Albert R."/>
            <person name="Binder M."/>
            <person name="Bloem J."/>
            <person name="Labutti K."/>
            <person name="Salamov A."/>
            <person name="Andreopoulos B."/>
            <person name="Baker S."/>
            <person name="Barry K."/>
            <person name="Bills G."/>
            <person name="Bluhm B."/>
            <person name="Cannon C."/>
            <person name="Castanera R."/>
            <person name="Culley D."/>
            <person name="Daum C."/>
            <person name="Ezra D."/>
            <person name="Gonzalez J."/>
            <person name="Henrissat B."/>
            <person name="Kuo A."/>
            <person name="Liang C."/>
            <person name="Lipzen A."/>
            <person name="Lutzoni F."/>
            <person name="Magnuson J."/>
            <person name="Mondo S."/>
            <person name="Nolan M."/>
            <person name="Ohm R."/>
            <person name="Pangilinan J."/>
            <person name="Park H.-J."/>
            <person name="Ramirez L."/>
            <person name="Alfaro M."/>
            <person name="Sun H."/>
            <person name="Tritt A."/>
            <person name="Yoshinaga Y."/>
            <person name="Zwiers L.-H."/>
            <person name="Turgeon B."/>
            <person name="Goodwin S."/>
            <person name="Spatafora J."/>
            <person name="Crous P."/>
            <person name="Grigoriev I."/>
        </authorList>
    </citation>
    <scope>NUCLEOTIDE SEQUENCE</scope>
    <source>
        <strain evidence="2">CBS 122367</strain>
    </source>
</reference>
<dbReference type="EMBL" id="MU005569">
    <property type="protein sequence ID" value="KAF2692112.1"/>
    <property type="molecule type" value="Genomic_DNA"/>
</dbReference>
<feature type="compositionally biased region" description="Polar residues" evidence="1">
    <location>
        <begin position="169"/>
        <end position="180"/>
    </location>
</feature>
<sequence length="431" mass="47670">MEAETNYIAKDIALFCHVLKDLAKALEFGQKAQLFRQNAFDTSLKIVEECKRVFTEIEDILKKATKSDNPLAGKFRMPTGHKILWIFRKGKVDFFRRLLESLKSTILVELAVLNYAIKVTSHLSKDTVDVDELLALKSLVLANETAKQEFQHQAESSGETLDNDDISANGASPRSVPSNPLLIATSTAGNGLATENASHSHPRRSSEGVRLAPTSDLIVASGSLPYWSQIDRLELAAQKLELAKWEYCRLEENIALGKPKGSIDSEMRQDFLMDRIKNGLTKFGMREELIAAAMSILQSKHDGPTPERTPVYPIISQDSEQLSGLRSSGLVATSDGESSKESVVLRWLPDLFVDVLYEHTQDLLEKSGVPRQLVTKAPKGQISEPPGNETSEQRYPLDSGTQQSPHGTTRATKEGHAPQMTWIVPAHLGNE</sequence>
<dbReference type="Proteomes" id="UP000799291">
    <property type="component" value="Unassembled WGS sequence"/>
</dbReference>
<protein>
    <submittedName>
        <fullName evidence="2">Uncharacterized protein</fullName>
    </submittedName>
</protein>
<dbReference type="AlphaFoldDB" id="A0A6G1JNH0"/>
<gene>
    <name evidence="2" type="ORF">K458DRAFT_10128</name>
</gene>
<evidence type="ECO:0000256" key="1">
    <source>
        <dbReference type="SAM" id="MobiDB-lite"/>
    </source>
</evidence>
<proteinExistence type="predicted"/>
<organism evidence="2 3">
    <name type="scientific">Lentithecium fluviatile CBS 122367</name>
    <dbReference type="NCBI Taxonomy" id="1168545"/>
    <lineage>
        <taxon>Eukaryota</taxon>
        <taxon>Fungi</taxon>
        <taxon>Dikarya</taxon>
        <taxon>Ascomycota</taxon>
        <taxon>Pezizomycotina</taxon>
        <taxon>Dothideomycetes</taxon>
        <taxon>Pleosporomycetidae</taxon>
        <taxon>Pleosporales</taxon>
        <taxon>Massarineae</taxon>
        <taxon>Lentitheciaceae</taxon>
        <taxon>Lentithecium</taxon>
    </lineage>
</organism>
<accession>A0A6G1JNH0</accession>
<name>A0A6G1JNH0_9PLEO</name>